<dbReference type="GO" id="GO:0005886">
    <property type="term" value="C:plasma membrane"/>
    <property type="evidence" value="ECO:0007669"/>
    <property type="project" value="TreeGrafter"/>
</dbReference>
<keyword evidence="2" id="KW-0813">Transport</keyword>
<dbReference type="SUPFAM" id="SSF103473">
    <property type="entry name" value="MFS general substrate transporter"/>
    <property type="match status" value="1"/>
</dbReference>
<name>A0AAD7E4W9_9AGAR</name>
<keyword evidence="9" id="KW-1185">Reference proteome</keyword>
<gene>
    <name evidence="8" type="ORF">GGX14DRAFT_615357</name>
</gene>
<feature type="transmembrane region" description="Helical" evidence="6">
    <location>
        <begin position="384"/>
        <end position="406"/>
    </location>
</feature>
<dbReference type="PANTHER" id="PTHR23501:SF191">
    <property type="entry name" value="VACUOLAR BASIC AMINO ACID TRANSPORTER 4"/>
    <property type="match status" value="1"/>
</dbReference>
<comment type="caution">
    <text evidence="8">The sequence shown here is derived from an EMBL/GenBank/DDBJ whole genome shotgun (WGS) entry which is preliminary data.</text>
</comment>
<keyword evidence="5 6" id="KW-0472">Membrane</keyword>
<evidence type="ECO:0000256" key="5">
    <source>
        <dbReference type="ARBA" id="ARBA00023136"/>
    </source>
</evidence>
<dbReference type="PROSITE" id="PS50850">
    <property type="entry name" value="MFS"/>
    <property type="match status" value="1"/>
</dbReference>
<accession>A0AAD7E4W9</accession>
<dbReference type="Pfam" id="PF07690">
    <property type="entry name" value="MFS_1"/>
    <property type="match status" value="1"/>
</dbReference>
<dbReference type="Gene3D" id="1.20.1250.20">
    <property type="entry name" value="MFS general substrate transporter like domains"/>
    <property type="match status" value="1"/>
</dbReference>
<feature type="transmembrane region" description="Helical" evidence="6">
    <location>
        <begin position="282"/>
        <end position="300"/>
    </location>
</feature>
<feature type="non-terminal residue" evidence="8">
    <location>
        <position position="546"/>
    </location>
</feature>
<protein>
    <submittedName>
        <fullName evidence="8">Vacuolar amino acid permease</fullName>
    </submittedName>
</protein>
<dbReference type="GO" id="GO:0000329">
    <property type="term" value="C:fungal-type vacuole membrane"/>
    <property type="evidence" value="ECO:0007669"/>
    <property type="project" value="TreeGrafter"/>
</dbReference>
<dbReference type="PANTHER" id="PTHR23501">
    <property type="entry name" value="MAJOR FACILITATOR SUPERFAMILY"/>
    <property type="match status" value="1"/>
</dbReference>
<dbReference type="GO" id="GO:0015174">
    <property type="term" value="F:basic amino acid transmembrane transporter activity"/>
    <property type="evidence" value="ECO:0007669"/>
    <property type="project" value="TreeGrafter"/>
</dbReference>
<feature type="domain" description="Major facilitator superfamily (MFS) profile" evidence="7">
    <location>
        <begin position="56"/>
        <end position="545"/>
    </location>
</feature>
<feature type="transmembrane region" description="Helical" evidence="6">
    <location>
        <begin position="518"/>
        <end position="540"/>
    </location>
</feature>
<proteinExistence type="predicted"/>
<feature type="transmembrane region" description="Helical" evidence="6">
    <location>
        <begin position="146"/>
        <end position="171"/>
    </location>
</feature>
<feature type="transmembrane region" description="Helical" evidence="6">
    <location>
        <begin position="360"/>
        <end position="377"/>
    </location>
</feature>
<organism evidence="8 9">
    <name type="scientific">Mycena pura</name>
    <dbReference type="NCBI Taxonomy" id="153505"/>
    <lineage>
        <taxon>Eukaryota</taxon>
        <taxon>Fungi</taxon>
        <taxon>Dikarya</taxon>
        <taxon>Basidiomycota</taxon>
        <taxon>Agaricomycotina</taxon>
        <taxon>Agaricomycetes</taxon>
        <taxon>Agaricomycetidae</taxon>
        <taxon>Agaricales</taxon>
        <taxon>Marasmiineae</taxon>
        <taxon>Mycenaceae</taxon>
        <taxon>Mycena</taxon>
    </lineage>
</organism>
<keyword evidence="3 6" id="KW-0812">Transmembrane</keyword>
<dbReference type="EMBL" id="JARJCW010000002">
    <property type="protein sequence ID" value="KAJ7228824.1"/>
    <property type="molecule type" value="Genomic_DNA"/>
</dbReference>
<reference evidence="8" key="1">
    <citation type="submission" date="2023-03" db="EMBL/GenBank/DDBJ databases">
        <title>Massive genome expansion in bonnet fungi (Mycena s.s.) driven by repeated elements and novel gene families across ecological guilds.</title>
        <authorList>
            <consortium name="Lawrence Berkeley National Laboratory"/>
            <person name="Harder C.B."/>
            <person name="Miyauchi S."/>
            <person name="Viragh M."/>
            <person name="Kuo A."/>
            <person name="Thoen E."/>
            <person name="Andreopoulos B."/>
            <person name="Lu D."/>
            <person name="Skrede I."/>
            <person name="Drula E."/>
            <person name="Henrissat B."/>
            <person name="Morin E."/>
            <person name="Kohler A."/>
            <person name="Barry K."/>
            <person name="LaButti K."/>
            <person name="Morin E."/>
            <person name="Salamov A."/>
            <person name="Lipzen A."/>
            <person name="Mereny Z."/>
            <person name="Hegedus B."/>
            <person name="Baldrian P."/>
            <person name="Stursova M."/>
            <person name="Weitz H."/>
            <person name="Taylor A."/>
            <person name="Grigoriev I.V."/>
            <person name="Nagy L.G."/>
            <person name="Martin F."/>
            <person name="Kauserud H."/>
        </authorList>
    </citation>
    <scope>NUCLEOTIDE SEQUENCE</scope>
    <source>
        <strain evidence="8">9144</strain>
    </source>
</reference>
<dbReference type="InterPro" id="IPR011701">
    <property type="entry name" value="MFS"/>
</dbReference>
<evidence type="ECO:0000313" key="9">
    <source>
        <dbReference type="Proteomes" id="UP001219525"/>
    </source>
</evidence>
<dbReference type="AlphaFoldDB" id="A0AAD7E4W9"/>
<feature type="transmembrane region" description="Helical" evidence="6">
    <location>
        <begin position="90"/>
        <end position="109"/>
    </location>
</feature>
<evidence type="ECO:0000313" key="8">
    <source>
        <dbReference type="EMBL" id="KAJ7228824.1"/>
    </source>
</evidence>
<evidence type="ECO:0000259" key="7">
    <source>
        <dbReference type="PROSITE" id="PS50850"/>
    </source>
</evidence>
<dbReference type="InterPro" id="IPR036259">
    <property type="entry name" value="MFS_trans_sf"/>
</dbReference>
<dbReference type="Gene3D" id="1.20.1720.10">
    <property type="entry name" value="Multidrug resistance protein D"/>
    <property type="match status" value="1"/>
</dbReference>
<sequence length="546" mass="58962">MPCEQGSSSSVETQPLLKETPATYHSVDDLSQPLSSDTESITPPPLNNFSQGDISWILAGLWSAVFLGALGTVMATLLTPIGSDFNKSNLASYLGTSYLLSLCCFTPLYGRLADILGRKGAMLLALFLFGSGTILCGMVPSMEMLIFARAIAGMGGGGVMTVSTIVVTDLIPLKQRGLYQGMANILYGLGAGLGGPVGGWINDVFGWRSAFFFQTPLLIFSAALVAWKVNIQLPSEMQDQPLHEKLRRIDVLGSLTLVGAVGCFLLAFSLKTTEEIPWTHPLVYGLSVASFLCGILFILVEKYWAPFPVMPLRLMTRRTPLAVSVSNLFASMTAFSMLYNVPLYLSAVKLYSATSAGSHLVPHSIAIPCGSVAAGWLMRRTGKLYTLTVATAASSVFANLLVIFWNENTAPWHFWFDLIPQAFGMASFITTTLIAMIAGVFKEEMPVATGITYLFRTTGQVLGVSLSGAILQGVLLQKLRERIRVPNSAEVGFLHSAASIRNLDPQWRKAAIDSYADALHVVFIFQGVMAFLALLTCLAIKENPLP</sequence>
<feature type="transmembrane region" description="Helical" evidence="6">
    <location>
        <begin position="183"/>
        <end position="201"/>
    </location>
</feature>
<feature type="transmembrane region" description="Helical" evidence="6">
    <location>
        <begin position="121"/>
        <end position="140"/>
    </location>
</feature>
<evidence type="ECO:0000256" key="6">
    <source>
        <dbReference type="SAM" id="Phobius"/>
    </source>
</evidence>
<feature type="transmembrane region" description="Helical" evidence="6">
    <location>
        <begin position="249"/>
        <end position="270"/>
    </location>
</feature>
<evidence type="ECO:0000256" key="3">
    <source>
        <dbReference type="ARBA" id="ARBA00022692"/>
    </source>
</evidence>
<dbReference type="InterPro" id="IPR020846">
    <property type="entry name" value="MFS_dom"/>
</dbReference>
<dbReference type="GO" id="GO:0012505">
    <property type="term" value="C:endomembrane system"/>
    <property type="evidence" value="ECO:0007669"/>
    <property type="project" value="UniProtKB-SubCell"/>
</dbReference>
<dbReference type="Proteomes" id="UP001219525">
    <property type="component" value="Unassembled WGS sequence"/>
</dbReference>
<evidence type="ECO:0000256" key="4">
    <source>
        <dbReference type="ARBA" id="ARBA00022989"/>
    </source>
</evidence>
<feature type="transmembrane region" description="Helical" evidence="6">
    <location>
        <begin position="321"/>
        <end position="340"/>
    </location>
</feature>
<evidence type="ECO:0000256" key="1">
    <source>
        <dbReference type="ARBA" id="ARBA00004127"/>
    </source>
</evidence>
<feature type="transmembrane region" description="Helical" evidence="6">
    <location>
        <begin position="207"/>
        <end position="229"/>
    </location>
</feature>
<keyword evidence="4 6" id="KW-1133">Transmembrane helix</keyword>
<feature type="transmembrane region" description="Helical" evidence="6">
    <location>
        <begin position="418"/>
        <end position="441"/>
    </location>
</feature>
<comment type="subcellular location">
    <subcellularLocation>
        <location evidence="1">Endomembrane system</location>
        <topology evidence="1">Multi-pass membrane protein</topology>
    </subcellularLocation>
</comment>
<feature type="transmembrane region" description="Helical" evidence="6">
    <location>
        <begin position="56"/>
        <end position="78"/>
    </location>
</feature>
<evidence type="ECO:0000256" key="2">
    <source>
        <dbReference type="ARBA" id="ARBA00022448"/>
    </source>
</evidence>